<dbReference type="Proteomes" id="UP000789860">
    <property type="component" value="Unassembled WGS sequence"/>
</dbReference>
<keyword evidence="2" id="KW-1185">Reference proteome</keyword>
<accession>A0ACA9PHE3</accession>
<proteinExistence type="predicted"/>
<dbReference type="EMBL" id="CAJVPM010041551">
    <property type="protein sequence ID" value="CAG8706563.1"/>
    <property type="molecule type" value="Genomic_DNA"/>
</dbReference>
<comment type="caution">
    <text evidence="1">The sequence shown here is derived from an EMBL/GenBank/DDBJ whole genome shotgun (WGS) entry which is preliminary data.</text>
</comment>
<feature type="non-terminal residue" evidence="1">
    <location>
        <position position="96"/>
    </location>
</feature>
<gene>
    <name evidence="1" type="ORF">SCALOS_LOCUS10704</name>
</gene>
<organism evidence="1 2">
    <name type="scientific">Scutellospora calospora</name>
    <dbReference type="NCBI Taxonomy" id="85575"/>
    <lineage>
        <taxon>Eukaryota</taxon>
        <taxon>Fungi</taxon>
        <taxon>Fungi incertae sedis</taxon>
        <taxon>Mucoromycota</taxon>
        <taxon>Glomeromycotina</taxon>
        <taxon>Glomeromycetes</taxon>
        <taxon>Diversisporales</taxon>
        <taxon>Gigasporaceae</taxon>
        <taxon>Scutellospora</taxon>
    </lineage>
</organism>
<evidence type="ECO:0000313" key="1">
    <source>
        <dbReference type="EMBL" id="CAG8706563.1"/>
    </source>
</evidence>
<name>A0ACA9PHE3_9GLOM</name>
<feature type="non-terminal residue" evidence="1">
    <location>
        <position position="1"/>
    </location>
</feature>
<protein>
    <submittedName>
        <fullName evidence="1">9953_t:CDS:1</fullName>
    </submittedName>
</protein>
<evidence type="ECO:0000313" key="2">
    <source>
        <dbReference type="Proteomes" id="UP000789860"/>
    </source>
</evidence>
<sequence length="96" mass="10943">EVPWIPQNSASTSASTNEISNEPNNETNNRASNKYFQTIGRKKRQATNKKKPSNTVTSALTNQRSNASYIQFFFKDNKTDIQIKYYKVCIKECEGS</sequence>
<reference evidence="1" key="1">
    <citation type="submission" date="2021-06" db="EMBL/GenBank/DDBJ databases">
        <authorList>
            <person name="Kallberg Y."/>
            <person name="Tangrot J."/>
            <person name="Rosling A."/>
        </authorList>
    </citation>
    <scope>NUCLEOTIDE SEQUENCE</scope>
    <source>
        <strain evidence="1">AU212A</strain>
    </source>
</reference>